<evidence type="ECO:0000313" key="2">
    <source>
        <dbReference type="Proteomes" id="UP001164250"/>
    </source>
</evidence>
<comment type="caution">
    <text evidence="1">The sequence shown here is derived from an EMBL/GenBank/DDBJ whole genome shotgun (WGS) entry which is preliminary data.</text>
</comment>
<dbReference type="Proteomes" id="UP001164250">
    <property type="component" value="Chromosome 4"/>
</dbReference>
<protein>
    <submittedName>
        <fullName evidence="1">Uncharacterized protein</fullName>
    </submittedName>
</protein>
<accession>A0ACC1BKG1</accession>
<evidence type="ECO:0000313" key="1">
    <source>
        <dbReference type="EMBL" id="KAJ0099337.1"/>
    </source>
</evidence>
<proteinExistence type="predicted"/>
<keyword evidence="2" id="KW-1185">Reference proteome</keyword>
<reference evidence="2" key="1">
    <citation type="journal article" date="2023" name="G3 (Bethesda)">
        <title>Genome assembly and association tests identify interacting loci associated with vigor, precocity, and sex in interspecific pistachio rootstocks.</title>
        <authorList>
            <person name="Palmer W."/>
            <person name="Jacygrad E."/>
            <person name="Sagayaradj S."/>
            <person name="Cavanaugh K."/>
            <person name="Han R."/>
            <person name="Bertier L."/>
            <person name="Beede B."/>
            <person name="Kafkas S."/>
            <person name="Golino D."/>
            <person name="Preece J."/>
            <person name="Michelmore R."/>
        </authorList>
    </citation>
    <scope>NUCLEOTIDE SEQUENCE [LARGE SCALE GENOMIC DNA]</scope>
</reference>
<sequence length="50" mass="5982">MRCLSCGHARTLFRNKETFVHNCKFHRCLLFSLTFERSMYGICPDKEIIQ</sequence>
<organism evidence="1 2">
    <name type="scientific">Pistacia atlantica</name>
    <dbReference type="NCBI Taxonomy" id="434234"/>
    <lineage>
        <taxon>Eukaryota</taxon>
        <taxon>Viridiplantae</taxon>
        <taxon>Streptophyta</taxon>
        <taxon>Embryophyta</taxon>
        <taxon>Tracheophyta</taxon>
        <taxon>Spermatophyta</taxon>
        <taxon>Magnoliopsida</taxon>
        <taxon>eudicotyledons</taxon>
        <taxon>Gunneridae</taxon>
        <taxon>Pentapetalae</taxon>
        <taxon>rosids</taxon>
        <taxon>malvids</taxon>
        <taxon>Sapindales</taxon>
        <taxon>Anacardiaceae</taxon>
        <taxon>Pistacia</taxon>
    </lineage>
</organism>
<gene>
    <name evidence="1" type="ORF">Patl1_19849</name>
</gene>
<dbReference type="EMBL" id="CM047900">
    <property type="protein sequence ID" value="KAJ0099337.1"/>
    <property type="molecule type" value="Genomic_DNA"/>
</dbReference>
<name>A0ACC1BKG1_9ROSI</name>